<dbReference type="EMBL" id="CP003065">
    <property type="protein sequence ID" value="AEV69938.1"/>
    <property type="molecule type" value="Genomic_DNA"/>
</dbReference>
<reference evidence="2 3" key="2">
    <citation type="journal article" date="2012" name="Stand. Genomic Sci.">
        <title>Complete Genome Sequence of Clostridium clariflavum DSM 19732.</title>
        <authorList>
            <person name="Izquierdo J.A."/>
            <person name="Goodwin L."/>
            <person name="Davenport K.W."/>
            <person name="Teshima H."/>
            <person name="Bruce D."/>
            <person name="Detter C."/>
            <person name="Tapia R."/>
            <person name="Han S."/>
            <person name="Land M."/>
            <person name="Hauser L."/>
            <person name="Jeffries C.D."/>
            <person name="Han J."/>
            <person name="Pitluck S."/>
            <person name="Nolan M."/>
            <person name="Chen A."/>
            <person name="Huntemann M."/>
            <person name="Mavromatis K."/>
            <person name="Mikhailova N."/>
            <person name="Liolios K."/>
            <person name="Woyke T."/>
            <person name="Lynd L.R."/>
        </authorList>
    </citation>
    <scope>NUCLEOTIDE SEQUENCE [LARGE SCALE GENOMIC DNA]</scope>
    <source>
        <strain evidence="3">DSM 19732 / NBRC 101661 / EBR45</strain>
    </source>
</reference>
<dbReference type="InterPro" id="IPR009875">
    <property type="entry name" value="PilZ_domain"/>
</dbReference>
<dbReference type="KEGG" id="ccl:Clocl_3443"/>
<dbReference type="Proteomes" id="UP000005435">
    <property type="component" value="Chromosome"/>
</dbReference>
<gene>
    <name evidence="2" type="ordered locus">Clocl_3443</name>
</gene>
<dbReference type="GO" id="GO:0035438">
    <property type="term" value="F:cyclic-di-GMP binding"/>
    <property type="evidence" value="ECO:0007669"/>
    <property type="project" value="InterPro"/>
</dbReference>
<evidence type="ECO:0000259" key="1">
    <source>
        <dbReference type="Pfam" id="PF07238"/>
    </source>
</evidence>
<accession>G8LY06</accession>
<dbReference type="Pfam" id="PF07238">
    <property type="entry name" value="PilZ"/>
    <property type="match status" value="1"/>
</dbReference>
<feature type="domain" description="PilZ" evidence="1">
    <location>
        <begin position="26"/>
        <end position="108"/>
    </location>
</feature>
<keyword evidence="3" id="KW-1185">Reference proteome</keyword>
<dbReference type="AlphaFoldDB" id="G8LY06"/>
<reference evidence="3" key="1">
    <citation type="submission" date="2011-12" db="EMBL/GenBank/DDBJ databases">
        <title>Complete sequence of Clostridium clariflavum DSM 19732.</title>
        <authorList>
            <consortium name="US DOE Joint Genome Institute"/>
            <person name="Lucas S."/>
            <person name="Han J."/>
            <person name="Lapidus A."/>
            <person name="Cheng J.-F."/>
            <person name="Goodwin L."/>
            <person name="Pitluck S."/>
            <person name="Peters L."/>
            <person name="Teshima H."/>
            <person name="Detter J.C."/>
            <person name="Han C."/>
            <person name="Tapia R."/>
            <person name="Land M."/>
            <person name="Hauser L."/>
            <person name="Kyrpides N."/>
            <person name="Ivanova N."/>
            <person name="Pagani I."/>
            <person name="Kitzmiller T."/>
            <person name="Lynd L."/>
            <person name="Izquierdo J."/>
            <person name="Woyke T."/>
        </authorList>
    </citation>
    <scope>NUCLEOTIDE SEQUENCE [LARGE SCALE GENOMIC DNA]</scope>
    <source>
        <strain evidence="3">DSM 19732 / NBRC 101661 / EBR45</strain>
    </source>
</reference>
<protein>
    <submittedName>
        <fullName evidence="2">PilZ domain-containing protein</fullName>
    </submittedName>
</protein>
<name>G8LY06_ACECE</name>
<evidence type="ECO:0000313" key="3">
    <source>
        <dbReference type="Proteomes" id="UP000005435"/>
    </source>
</evidence>
<dbReference type="RefSeq" id="WP_014256467.1">
    <property type="nucleotide sequence ID" value="NC_016627.1"/>
</dbReference>
<dbReference type="SUPFAM" id="SSF141371">
    <property type="entry name" value="PilZ domain-like"/>
    <property type="match status" value="1"/>
</dbReference>
<proteinExistence type="predicted"/>
<sequence length="119" mass="13948">MINLFRDKKHMLDNTSICIDNVSHDGIRWHEVEVSGISPHGIKFFSKLSFDTEKALKNDLHVYSKLTKFDFSIEGYIVEKKAVHNGYFYNVRFNNIDERTRIQLDEILNINRSLASVAW</sequence>
<dbReference type="HOGENOM" id="CLU_2057294_0_0_9"/>
<organism evidence="2 3">
    <name type="scientific">Acetivibrio clariflavus (strain DSM 19732 / NBRC 101661 / EBR45)</name>
    <name type="common">Clostridium clariflavum</name>
    <dbReference type="NCBI Taxonomy" id="720554"/>
    <lineage>
        <taxon>Bacteria</taxon>
        <taxon>Bacillati</taxon>
        <taxon>Bacillota</taxon>
        <taxon>Clostridia</taxon>
        <taxon>Eubacteriales</taxon>
        <taxon>Oscillospiraceae</taxon>
        <taxon>Acetivibrio</taxon>
    </lineage>
</organism>
<evidence type="ECO:0000313" key="2">
    <source>
        <dbReference type="EMBL" id="AEV69938.1"/>
    </source>
</evidence>